<dbReference type="Proteomes" id="UP000178347">
    <property type="component" value="Unassembled WGS sequence"/>
</dbReference>
<dbReference type="InterPro" id="IPR016181">
    <property type="entry name" value="Acyl_CoA_acyltransferase"/>
</dbReference>
<dbReference type="CDD" id="cd04301">
    <property type="entry name" value="NAT_SF"/>
    <property type="match status" value="1"/>
</dbReference>
<dbReference type="Gene3D" id="3.40.630.30">
    <property type="match status" value="1"/>
</dbReference>
<protein>
    <recommendedName>
        <fullName evidence="1">N-acetyltransferase domain-containing protein</fullName>
    </recommendedName>
</protein>
<evidence type="ECO:0000313" key="2">
    <source>
        <dbReference type="EMBL" id="OGH75739.1"/>
    </source>
</evidence>
<accession>A0A1F6MVP8</accession>
<evidence type="ECO:0000259" key="1">
    <source>
        <dbReference type="PROSITE" id="PS51186"/>
    </source>
</evidence>
<dbReference type="PANTHER" id="PTHR43415">
    <property type="entry name" value="SPERMIDINE N(1)-ACETYLTRANSFERASE"/>
    <property type="match status" value="1"/>
</dbReference>
<reference evidence="2 3" key="1">
    <citation type="journal article" date="2016" name="Nat. Commun.">
        <title>Thousands of microbial genomes shed light on interconnected biogeochemical processes in an aquifer system.</title>
        <authorList>
            <person name="Anantharaman K."/>
            <person name="Brown C.T."/>
            <person name="Hug L.A."/>
            <person name="Sharon I."/>
            <person name="Castelle C.J."/>
            <person name="Probst A.J."/>
            <person name="Thomas B.C."/>
            <person name="Singh A."/>
            <person name="Wilkins M.J."/>
            <person name="Karaoz U."/>
            <person name="Brodie E.L."/>
            <person name="Williams K.H."/>
            <person name="Hubbard S.S."/>
            <person name="Banfield J.F."/>
        </authorList>
    </citation>
    <scope>NUCLEOTIDE SEQUENCE [LARGE SCALE GENOMIC DNA]</scope>
</reference>
<dbReference type="PANTHER" id="PTHR43415:SF3">
    <property type="entry name" value="GNAT-FAMILY ACETYLTRANSFERASE"/>
    <property type="match status" value="1"/>
</dbReference>
<comment type="caution">
    <text evidence="2">The sequence shown here is derived from an EMBL/GenBank/DDBJ whole genome shotgun (WGS) entry which is preliminary data.</text>
</comment>
<dbReference type="STRING" id="1798692.A3G00_03280"/>
<dbReference type="Pfam" id="PF13302">
    <property type="entry name" value="Acetyltransf_3"/>
    <property type="match status" value="1"/>
</dbReference>
<proteinExistence type="predicted"/>
<dbReference type="AlphaFoldDB" id="A0A1F6MVP8"/>
<evidence type="ECO:0000313" key="3">
    <source>
        <dbReference type="Proteomes" id="UP000178347"/>
    </source>
</evidence>
<dbReference type="InterPro" id="IPR000182">
    <property type="entry name" value="GNAT_dom"/>
</dbReference>
<dbReference type="EMBL" id="MFQN01000003">
    <property type="protein sequence ID" value="OGH75739.1"/>
    <property type="molecule type" value="Genomic_DNA"/>
</dbReference>
<organism evidence="2 3">
    <name type="scientific">Candidatus Magasanikbacteria bacterium RIFCSPLOWO2_12_FULL_43_12</name>
    <dbReference type="NCBI Taxonomy" id="1798692"/>
    <lineage>
        <taxon>Bacteria</taxon>
        <taxon>Candidatus Magasanikiibacteriota</taxon>
    </lineage>
</organism>
<feature type="domain" description="N-acetyltransferase" evidence="1">
    <location>
        <begin position="4"/>
        <end position="157"/>
    </location>
</feature>
<dbReference type="SUPFAM" id="SSF55729">
    <property type="entry name" value="Acyl-CoA N-acyltransferases (Nat)"/>
    <property type="match status" value="1"/>
</dbReference>
<name>A0A1F6MVP8_9BACT</name>
<gene>
    <name evidence="2" type="ORF">A3G00_03280</name>
</gene>
<dbReference type="PROSITE" id="PS51186">
    <property type="entry name" value="GNAT"/>
    <property type="match status" value="1"/>
</dbReference>
<dbReference type="GO" id="GO:0016747">
    <property type="term" value="F:acyltransferase activity, transferring groups other than amino-acyl groups"/>
    <property type="evidence" value="ECO:0007669"/>
    <property type="project" value="InterPro"/>
</dbReference>
<sequence>MPKITLKKIKPADKNHFAKWWRDKTLLKLTSGILKPISDKEITKYFFAILQNKNDYHFLIRADKKVIGHVSLVKRNGNRYETQIIIGEKKYWNKGYGAKAIKILMNKAKRLGIPKIFLEVRPTNLRAIKAYEKCGFIKSGVKKYPKNKFMPEILKMEFENTLQKTK</sequence>